<protein>
    <submittedName>
        <fullName evidence="1">Membrane protein</fullName>
    </submittedName>
</protein>
<dbReference type="EMBL" id="JPGN01000020">
    <property type="protein sequence ID" value="KFI20452.1"/>
    <property type="molecule type" value="Genomic_DNA"/>
</dbReference>
<name>A0A0E2ZPW7_9GAMM</name>
<dbReference type="AlphaFoldDB" id="A0A0E2ZPW7"/>
<gene>
    <name evidence="1" type="ORF">IB75_03025</name>
</gene>
<reference evidence="1 2" key="1">
    <citation type="submission" date="2014-07" db="EMBL/GenBank/DDBJ databases">
        <title>Comparative analysis of Nitrosococcus oceani genome inventories of strains from Pacific and Atlantic gyres.</title>
        <authorList>
            <person name="Lim C.K."/>
            <person name="Wang L."/>
            <person name="Sayavedra-Soto L.A."/>
            <person name="Klotz M.G."/>
        </authorList>
    </citation>
    <scope>NUCLEOTIDE SEQUENCE [LARGE SCALE GENOMIC DNA]</scope>
    <source>
        <strain evidence="1 2">C-27</strain>
    </source>
</reference>
<dbReference type="Proteomes" id="UP000028839">
    <property type="component" value="Unassembled WGS sequence"/>
</dbReference>
<organism evidence="1 2">
    <name type="scientific">Nitrosococcus oceani C-27</name>
    <dbReference type="NCBI Taxonomy" id="314279"/>
    <lineage>
        <taxon>Bacteria</taxon>
        <taxon>Pseudomonadati</taxon>
        <taxon>Pseudomonadota</taxon>
        <taxon>Gammaproteobacteria</taxon>
        <taxon>Chromatiales</taxon>
        <taxon>Chromatiaceae</taxon>
        <taxon>Nitrosococcus</taxon>
    </lineage>
</organism>
<sequence>MKATKYFQATRVRPDRAIIKDEWIQHVVRFPEREYIQADGRIRRWARIEEMENRYLRVILLSDGKTVHNAFFDRGYKA</sequence>
<accession>A0A0E2ZPW7</accession>
<evidence type="ECO:0000313" key="1">
    <source>
        <dbReference type="EMBL" id="KFI20452.1"/>
    </source>
</evidence>
<dbReference type="HOGENOM" id="CLU_171899_0_0_6"/>
<comment type="caution">
    <text evidence="1">The sequence shown here is derived from an EMBL/GenBank/DDBJ whole genome shotgun (WGS) entry which is preliminary data.</text>
</comment>
<evidence type="ECO:0000313" key="2">
    <source>
        <dbReference type="Proteomes" id="UP000028839"/>
    </source>
</evidence>
<proteinExistence type="predicted"/>
<dbReference type="OrthoDB" id="290767at2"/>